<accession>A0A4Y2CTM0</accession>
<evidence type="ECO:0000313" key="1">
    <source>
        <dbReference type="EMBL" id="GBM07266.1"/>
    </source>
</evidence>
<dbReference type="Proteomes" id="UP000499080">
    <property type="component" value="Unassembled WGS sequence"/>
</dbReference>
<evidence type="ECO:0000313" key="3">
    <source>
        <dbReference type="Proteomes" id="UP000499080"/>
    </source>
</evidence>
<sequence>MEWPSYSFQPFLQEVYLRLLHMPRHREDGLCVVVQCCTAEIIIYESAQSGSTIKPRWINGRCGFRVGGSLARNLILPSINVHFSSKLKDIDRITRGSST</sequence>
<keyword evidence="3" id="KW-1185">Reference proteome</keyword>
<comment type="caution">
    <text evidence="1">The sequence shown here is derived from an EMBL/GenBank/DDBJ whole genome shotgun (WGS) entry which is preliminary data.</text>
</comment>
<dbReference type="EMBL" id="BGPR01240403">
    <property type="protein sequence ID" value="GBM07557.1"/>
    <property type="molecule type" value="Genomic_DNA"/>
</dbReference>
<gene>
    <name evidence="1" type="ORF">AVEN_104238_1</name>
    <name evidence="2" type="ORF">AVEN_171758_1</name>
</gene>
<dbReference type="EMBL" id="BGPR01240323">
    <property type="protein sequence ID" value="GBM07266.1"/>
    <property type="molecule type" value="Genomic_DNA"/>
</dbReference>
<reference evidence="1 3" key="1">
    <citation type="journal article" date="2019" name="Sci. Rep.">
        <title>Orb-weaving spider Araneus ventricosus genome elucidates the spidroin gene catalogue.</title>
        <authorList>
            <person name="Kono N."/>
            <person name="Nakamura H."/>
            <person name="Ohtoshi R."/>
            <person name="Moran D.A.P."/>
            <person name="Shinohara A."/>
            <person name="Yoshida Y."/>
            <person name="Fujiwara M."/>
            <person name="Mori M."/>
            <person name="Tomita M."/>
            <person name="Arakawa K."/>
        </authorList>
    </citation>
    <scope>NUCLEOTIDE SEQUENCE [LARGE SCALE GENOMIC DNA]</scope>
</reference>
<evidence type="ECO:0000313" key="2">
    <source>
        <dbReference type="EMBL" id="GBM07557.1"/>
    </source>
</evidence>
<protein>
    <submittedName>
        <fullName evidence="1">Uncharacterized protein</fullName>
    </submittedName>
</protein>
<name>A0A4Y2CTM0_ARAVE</name>
<organism evidence="1 3">
    <name type="scientific">Araneus ventricosus</name>
    <name type="common">Orbweaver spider</name>
    <name type="synonym">Epeira ventricosa</name>
    <dbReference type="NCBI Taxonomy" id="182803"/>
    <lineage>
        <taxon>Eukaryota</taxon>
        <taxon>Metazoa</taxon>
        <taxon>Ecdysozoa</taxon>
        <taxon>Arthropoda</taxon>
        <taxon>Chelicerata</taxon>
        <taxon>Arachnida</taxon>
        <taxon>Araneae</taxon>
        <taxon>Araneomorphae</taxon>
        <taxon>Entelegynae</taxon>
        <taxon>Araneoidea</taxon>
        <taxon>Araneidae</taxon>
        <taxon>Araneus</taxon>
    </lineage>
</organism>
<proteinExistence type="predicted"/>
<dbReference type="AlphaFoldDB" id="A0A4Y2CTM0"/>